<sequence>MPVGFNEESLSTSSAARWKSPRKRAQTATEETQETTLSGKRNRTSKCVYPCPHTMEAVRSRRSQEKTPCSICLEYFFDTPSGRERVMPVKMGCQHIFCRECIETHLSSNIKCPLPWCEAQLPLQPDDCDLCAYWGKTHADCLILTVRAEEMMRSIKDELDRLVTESDFFKLSRTQNSRLMFHVSNTLKQYEWQFHSGVDLAELLDPFLRVLDRDAARTYYGATLHAPAPNPSIFPPRENDPDDYPAGQEPWIAAFFRQWALEYEKENGEVKEGWGIWAKNKENEIEDSWEWMWPYKNIITHKTAVNGKIVYLVKWVGNRYPASWCGKEQLAEGSHKNYDEEHGIVHS</sequence>
<evidence type="ECO:0000313" key="7">
    <source>
        <dbReference type="EMBL" id="KAF2643156.1"/>
    </source>
</evidence>
<evidence type="ECO:0000256" key="2">
    <source>
        <dbReference type="ARBA" id="ARBA00022771"/>
    </source>
</evidence>
<evidence type="ECO:0000259" key="6">
    <source>
        <dbReference type="PROSITE" id="PS50089"/>
    </source>
</evidence>
<reference evidence="7" key="1">
    <citation type="journal article" date="2020" name="Stud. Mycol.">
        <title>101 Dothideomycetes genomes: a test case for predicting lifestyles and emergence of pathogens.</title>
        <authorList>
            <person name="Haridas S."/>
            <person name="Albert R."/>
            <person name="Binder M."/>
            <person name="Bloem J."/>
            <person name="Labutti K."/>
            <person name="Salamov A."/>
            <person name="Andreopoulos B."/>
            <person name="Baker S."/>
            <person name="Barry K."/>
            <person name="Bills G."/>
            <person name="Bluhm B."/>
            <person name="Cannon C."/>
            <person name="Castanera R."/>
            <person name="Culley D."/>
            <person name="Daum C."/>
            <person name="Ezra D."/>
            <person name="Gonzalez J."/>
            <person name="Henrissat B."/>
            <person name="Kuo A."/>
            <person name="Liang C."/>
            <person name="Lipzen A."/>
            <person name="Lutzoni F."/>
            <person name="Magnuson J."/>
            <person name="Mondo S."/>
            <person name="Nolan M."/>
            <person name="Ohm R."/>
            <person name="Pangilinan J."/>
            <person name="Park H.-J."/>
            <person name="Ramirez L."/>
            <person name="Alfaro M."/>
            <person name="Sun H."/>
            <person name="Tritt A."/>
            <person name="Yoshinaga Y."/>
            <person name="Zwiers L.-H."/>
            <person name="Turgeon B."/>
            <person name="Goodwin S."/>
            <person name="Spatafora J."/>
            <person name="Crous P."/>
            <person name="Grigoriev I."/>
        </authorList>
    </citation>
    <scope>NUCLEOTIDE SEQUENCE</scope>
    <source>
        <strain evidence="7">CBS 473.64</strain>
    </source>
</reference>
<dbReference type="SMART" id="SM00184">
    <property type="entry name" value="RING"/>
    <property type="match status" value="1"/>
</dbReference>
<organism evidence="7 8">
    <name type="scientific">Massarina eburnea CBS 473.64</name>
    <dbReference type="NCBI Taxonomy" id="1395130"/>
    <lineage>
        <taxon>Eukaryota</taxon>
        <taxon>Fungi</taxon>
        <taxon>Dikarya</taxon>
        <taxon>Ascomycota</taxon>
        <taxon>Pezizomycotina</taxon>
        <taxon>Dothideomycetes</taxon>
        <taxon>Pleosporomycetidae</taxon>
        <taxon>Pleosporales</taxon>
        <taxon>Massarineae</taxon>
        <taxon>Massarinaceae</taxon>
        <taxon>Massarina</taxon>
    </lineage>
</organism>
<keyword evidence="1" id="KW-0479">Metal-binding</keyword>
<dbReference type="InterPro" id="IPR017907">
    <property type="entry name" value="Znf_RING_CS"/>
</dbReference>
<dbReference type="Proteomes" id="UP000799753">
    <property type="component" value="Unassembled WGS sequence"/>
</dbReference>
<dbReference type="GO" id="GO:0008270">
    <property type="term" value="F:zinc ion binding"/>
    <property type="evidence" value="ECO:0007669"/>
    <property type="project" value="UniProtKB-KW"/>
</dbReference>
<dbReference type="InterPro" id="IPR001841">
    <property type="entry name" value="Znf_RING"/>
</dbReference>
<accession>A0A6A6S5J5</accession>
<dbReference type="EMBL" id="MU006780">
    <property type="protein sequence ID" value="KAF2643156.1"/>
    <property type="molecule type" value="Genomic_DNA"/>
</dbReference>
<proteinExistence type="predicted"/>
<dbReference type="PROSITE" id="PS00518">
    <property type="entry name" value="ZF_RING_1"/>
    <property type="match status" value="1"/>
</dbReference>
<evidence type="ECO:0000256" key="3">
    <source>
        <dbReference type="ARBA" id="ARBA00022833"/>
    </source>
</evidence>
<dbReference type="SUPFAM" id="SSF57850">
    <property type="entry name" value="RING/U-box"/>
    <property type="match status" value="1"/>
</dbReference>
<protein>
    <recommendedName>
        <fullName evidence="6">RING-type domain-containing protein</fullName>
    </recommendedName>
</protein>
<dbReference type="Pfam" id="PF13445">
    <property type="entry name" value="zf-RING_UBOX"/>
    <property type="match status" value="1"/>
</dbReference>
<dbReference type="Gene3D" id="3.30.40.10">
    <property type="entry name" value="Zinc/RING finger domain, C3HC4 (zinc finger)"/>
    <property type="match status" value="1"/>
</dbReference>
<dbReference type="InterPro" id="IPR027370">
    <property type="entry name" value="Znf-RING_euk"/>
</dbReference>
<evidence type="ECO:0000256" key="4">
    <source>
        <dbReference type="PROSITE-ProRule" id="PRU00175"/>
    </source>
</evidence>
<keyword evidence="3" id="KW-0862">Zinc</keyword>
<evidence type="ECO:0000256" key="1">
    <source>
        <dbReference type="ARBA" id="ARBA00022723"/>
    </source>
</evidence>
<keyword evidence="2 4" id="KW-0863">Zinc-finger</keyword>
<dbReference type="InterPro" id="IPR013083">
    <property type="entry name" value="Znf_RING/FYVE/PHD"/>
</dbReference>
<feature type="compositionally biased region" description="Low complexity" evidence="5">
    <location>
        <begin position="26"/>
        <end position="36"/>
    </location>
</feature>
<feature type="region of interest" description="Disordered" evidence="5">
    <location>
        <begin position="1"/>
        <end position="41"/>
    </location>
</feature>
<keyword evidence="8" id="KW-1185">Reference proteome</keyword>
<dbReference type="PROSITE" id="PS50089">
    <property type="entry name" value="ZF_RING_2"/>
    <property type="match status" value="1"/>
</dbReference>
<gene>
    <name evidence="7" type="ORF">P280DRAFT_245043</name>
</gene>
<evidence type="ECO:0000256" key="5">
    <source>
        <dbReference type="SAM" id="MobiDB-lite"/>
    </source>
</evidence>
<dbReference type="OrthoDB" id="6105938at2759"/>
<feature type="domain" description="RING-type" evidence="6">
    <location>
        <begin position="69"/>
        <end position="114"/>
    </location>
</feature>
<evidence type="ECO:0000313" key="8">
    <source>
        <dbReference type="Proteomes" id="UP000799753"/>
    </source>
</evidence>
<name>A0A6A6S5J5_9PLEO</name>
<dbReference type="AlphaFoldDB" id="A0A6A6S5J5"/>